<accession>A0A8J3VLH5</accession>
<feature type="region of interest" description="Disordered" evidence="3">
    <location>
        <begin position="120"/>
        <end position="158"/>
    </location>
</feature>
<dbReference type="InterPro" id="IPR050465">
    <property type="entry name" value="UPF0194_transport"/>
</dbReference>
<reference evidence="6" key="1">
    <citation type="submission" date="2021-01" db="EMBL/GenBank/DDBJ databases">
        <title>Whole genome shotgun sequence of Rhizocola hellebori NBRC 109834.</title>
        <authorList>
            <person name="Komaki H."/>
            <person name="Tamura T."/>
        </authorList>
    </citation>
    <scope>NUCLEOTIDE SEQUENCE</scope>
    <source>
        <strain evidence="6">NBRC 109834</strain>
    </source>
</reference>
<keyword evidence="7" id="KW-1185">Reference proteome</keyword>
<keyword evidence="4" id="KW-0472">Membrane</keyword>
<dbReference type="InterPro" id="IPR058625">
    <property type="entry name" value="MdtA-like_BSH"/>
</dbReference>
<dbReference type="RefSeq" id="WP_203914378.1">
    <property type="nucleotide sequence ID" value="NZ_BONY01000102.1"/>
</dbReference>
<dbReference type="SUPFAM" id="SSF111369">
    <property type="entry name" value="HlyD-like secretion proteins"/>
    <property type="match status" value="1"/>
</dbReference>
<proteinExistence type="predicted"/>
<dbReference type="Pfam" id="PF25917">
    <property type="entry name" value="BSH_RND"/>
    <property type="match status" value="1"/>
</dbReference>
<gene>
    <name evidence="6" type="ORF">Rhe02_87290</name>
</gene>
<organism evidence="6 7">
    <name type="scientific">Rhizocola hellebori</name>
    <dbReference type="NCBI Taxonomy" id="1392758"/>
    <lineage>
        <taxon>Bacteria</taxon>
        <taxon>Bacillati</taxon>
        <taxon>Actinomycetota</taxon>
        <taxon>Actinomycetes</taxon>
        <taxon>Micromonosporales</taxon>
        <taxon>Micromonosporaceae</taxon>
        <taxon>Rhizocola</taxon>
    </lineage>
</organism>
<evidence type="ECO:0000259" key="5">
    <source>
        <dbReference type="Pfam" id="PF25917"/>
    </source>
</evidence>
<evidence type="ECO:0000256" key="4">
    <source>
        <dbReference type="SAM" id="Phobius"/>
    </source>
</evidence>
<evidence type="ECO:0000313" key="7">
    <source>
        <dbReference type="Proteomes" id="UP000612899"/>
    </source>
</evidence>
<feature type="compositionally biased region" description="Polar residues" evidence="3">
    <location>
        <begin position="148"/>
        <end position="158"/>
    </location>
</feature>
<feature type="compositionally biased region" description="Low complexity" evidence="3">
    <location>
        <begin position="124"/>
        <end position="144"/>
    </location>
</feature>
<comment type="caution">
    <text evidence="6">The sequence shown here is derived from an EMBL/GenBank/DDBJ whole genome shotgun (WGS) entry which is preliminary data.</text>
</comment>
<protein>
    <recommendedName>
        <fullName evidence="5">Multidrug resistance protein MdtA-like barrel-sandwich hybrid domain-containing protein</fullName>
    </recommendedName>
</protein>
<name>A0A8J3VLH5_9ACTN</name>
<keyword evidence="4" id="KW-0812">Transmembrane</keyword>
<dbReference type="GO" id="GO:0030313">
    <property type="term" value="C:cell envelope"/>
    <property type="evidence" value="ECO:0007669"/>
    <property type="project" value="UniProtKB-SubCell"/>
</dbReference>
<feature type="transmembrane region" description="Helical" evidence="4">
    <location>
        <begin position="12"/>
        <end position="32"/>
    </location>
</feature>
<feature type="domain" description="Multidrug resistance protein MdtA-like barrel-sandwich hybrid" evidence="5">
    <location>
        <begin position="73"/>
        <end position="212"/>
    </location>
</feature>
<keyword evidence="2" id="KW-0175">Coiled coil</keyword>
<dbReference type="Proteomes" id="UP000612899">
    <property type="component" value="Unassembled WGS sequence"/>
</dbReference>
<dbReference type="EMBL" id="BONY01000102">
    <property type="protein sequence ID" value="GIH10662.1"/>
    <property type="molecule type" value="Genomic_DNA"/>
</dbReference>
<dbReference type="PANTHER" id="PTHR32347">
    <property type="entry name" value="EFFLUX SYSTEM COMPONENT YKNX-RELATED"/>
    <property type="match status" value="1"/>
</dbReference>
<keyword evidence="4" id="KW-1133">Transmembrane helix</keyword>
<evidence type="ECO:0000256" key="1">
    <source>
        <dbReference type="ARBA" id="ARBA00004196"/>
    </source>
</evidence>
<evidence type="ECO:0000313" key="6">
    <source>
        <dbReference type="EMBL" id="GIH10662.1"/>
    </source>
</evidence>
<sequence length="359" mass="36279">MTFRAQKRRPLWYGAAAVVVAGAAAVVVALNAGDAGSAPPATVQVKRGSVTSSVAAAGTVQPVSTRQIAFSTAGTLTSVTVKAGDAVTAGQVLATIDPADAKEAADQAQDSVNAAEQTLDEARAAAAAAASPTPAPQPTGSAGPAPRPSTQQPSQGRVQTDAIYTAEVALTKAEQNLFKAKQLLLGTTISAPVAGKVLRVGGKPGDTVSTAAFIDIGVVEKMMVKADFAEADAVTLAAGHHATVQLANKKGTDFAATVDQVAVQGTITNRLVRYTVLLSFDAPPADLLIGQSATAQVIIARADDVLYLPQSAVKITGTTSGQVKLPDGTLREVGVGLRGDGSAEINGIAEDTVVRLNAR</sequence>
<comment type="subcellular location">
    <subcellularLocation>
        <location evidence="1">Cell envelope</location>
    </subcellularLocation>
</comment>
<evidence type="ECO:0000256" key="2">
    <source>
        <dbReference type="ARBA" id="ARBA00023054"/>
    </source>
</evidence>
<dbReference type="Gene3D" id="2.40.50.100">
    <property type="match status" value="1"/>
</dbReference>
<evidence type="ECO:0000256" key="3">
    <source>
        <dbReference type="SAM" id="MobiDB-lite"/>
    </source>
</evidence>
<dbReference type="Gene3D" id="2.40.30.170">
    <property type="match status" value="1"/>
</dbReference>
<dbReference type="AlphaFoldDB" id="A0A8J3VLH5"/>